<dbReference type="Gene3D" id="1.25.40.20">
    <property type="entry name" value="Ankyrin repeat-containing domain"/>
    <property type="match status" value="2"/>
</dbReference>
<dbReference type="STRING" id="33097.A0A150G6U1"/>
<dbReference type="GO" id="GO:0030149">
    <property type="term" value="P:sphingolipid catabolic process"/>
    <property type="evidence" value="ECO:0007669"/>
    <property type="project" value="TreeGrafter"/>
</dbReference>
<dbReference type="PANTHER" id="PTHR12393">
    <property type="entry name" value="SPHINGOMYELIN PHOSPHODIESTERASE RELATED"/>
    <property type="match status" value="1"/>
</dbReference>
<dbReference type="GO" id="GO:0046513">
    <property type="term" value="P:ceramide biosynthetic process"/>
    <property type="evidence" value="ECO:0007669"/>
    <property type="project" value="TreeGrafter"/>
</dbReference>
<dbReference type="InterPro" id="IPR036770">
    <property type="entry name" value="Ankyrin_rpt-contain_sf"/>
</dbReference>
<feature type="region of interest" description="Disordered" evidence="1">
    <location>
        <begin position="571"/>
        <end position="602"/>
    </location>
</feature>
<dbReference type="OrthoDB" id="544977at2759"/>
<dbReference type="GO" id="GO:0005783">
    <property type="term" value="C:endoplasmic reticulum"/>
    <property type="evidence" value="ECO:0007669"/>
    <property type="project" value="TreeGrafter"/>
</dbReference>
<feature type="region of interest" description="Disordered" evidence="1">
    <location>
        <begin position="536"/>
        <end position="556"/>
    </location>
</feature>
<dbReference type="EMBL" id="LSYV01000054">
    <property type="protein sequence ID" value="KXZ45562.1"/>
    <property type="molecule type" value="Genomic_DNA"/>
</dbReference>
<comment type="caution">
    <text evidence="2">The sequence shown here is derived from an EMBL/GenBank/DDBJ whole genome shotgun (WGS) entry which is preliminary data.</text>
</comment>
<evidence type="ECO:0000256" key="1">
    <source>
        <dbReference type="SAM" id="MobiDB-lite"/>
    </source>
</evidence>
<organism evidence="2 3">
    <name type="scientific">Gonium pectorale</name>
    <name type="common">Green alga</name>
    <dbReference type="NCBI Taxonomy" id="33097"/>
    <lineage>
        <taxon>Eukaryota</taxon>
        <taxon>Viridiplantae</taxon>
        <taxon>Chlorophyta</taxon>
        <taxon>core chlorophytes</taxon>
        <taxon>Chlorophyceae</taxon>
        <taxon>CS clade</taxon>
        <taxon>Chlamydomonadales</taxon>
        <taxon>Volvocaceae</taxon>
        <taxon>Gonium</taxon>
    </lineage>
</organism>
<protein>
    <submittedName>
        <fullName evidence="2">Uncharacterized protein</fullName>
    </submittedName>
</protein>
<gene>
    <name evidence="2" type="ORF">GPECTOR_53g148</name>
</gene>
<proteinExistence type="predicted"/>
<dbReference type="GO" id="GO:0016020">
    <property type="term" value="C:membrane"/>
    <property type="evidence" value="ECO:0007669"/>
    <property type="project" value="TreeGrafter"/>
</dbReference>
<evidence type="ECO:0000313" key="3">
    <source>
        <dbReference type="Proteomes" id="UP000075714"/>
    </source>
</evidence>
<keyword evidence="3" id="KW-1185">Reference proteome</keyword>
<evidence type="ECO:0000313" key="2">
    <source>
        <dbReference type="EMBL" id="KXZ45562.1"/>
    </source>
</evidence>
<dbReference type="SUPFAM" id="SSF48403">
    <property type="entry name" value="Ankyrin repeat"/>
    <property type="match status" value="2"/>
</dbReference>
<dbReference type="GO" id="GO:0004620">
    <property type="term" value="F:phospholipase activity"/>
    <property type="evidence" value="ECO:0007669"/>
    <property type="project" value="TreeGrafter"/>
</dbReference>
<sequence length="620" mass="66792">MGHRGDSCVEPPEATPLASTAQAALVWIPSLAERIARFLPRNVVACTIRLVDKACAKQFRSSCSVVRLSEAAPPEEFARKWSAPCAMDGLSRAQRLQLLCLTAASGSIPNLKVAIDSSGLLHLQPVLEAAAAADQLHICEWMLLHRHCRADEAVNLMAVAAKAGKDDICRWLLSQGFEVDMAAIYAAAHGGHVELLQQLLHHGLSTDVSAGVDAGLLLGAVAEACGLSTLRHLHTTQLQGRPESQQLLASMLAGAAASRTDDWQEKVLWLESRGCRPSARACTSAATCPDAFARLLWLCHRGYPADEGALREAARTDNEPALAYLLGQMIFPSHTTAEAAAECGHVSVIQTLIAAGCVVAPSALEVAARNGHLAVVEYLVEILGDTALTETLFEAAGASGCIKLMAWLLQQGCRWDERALAAAAESGNFLALAWLVKNGCPVQPWGRHYLAAARKGDLATLRYLRRLGCPWDPHGRTFSSALSLNCHQRVLSWLVDEGCPVNWVSAMAAARRRFSDAAEVSEWLLQEQYLQLVLQEQQQPSPSPQGEGSKAQIDEQEDQHLIQEQGVAQVEPPLGWCGPGPGSAQVWPQSGPAGSERDAEQLEPWMARLWENQGLLPVSV</sequence>
<name>A0A150G6U1_GONPE</name>
<dbReference type="PANTHER" id="PTHR12393:SF6">
    <property type="entry name" value="SPHINGOMYELIN PHOSPHODIESTERASE 2"/>
    <property type="match status" value="1"/>
</dbReference>
<accession>A0A150G6U1</accession>
<dbReference type="Proteomes" id="UP000075714">
    <property type="component" value="Unassembled WGS sequence"/>
</dbReference>
<dbReference type="AlphaFoldDB" id="A0A150G6U1"/>
<reference evidence="3" key="1">
    <citation type="journal article" date="2016" name="Nat. Commun.">
        <title>The Gonium pectorale genome demonstrates co-option of cell cycle regulation during the evolution of multicellularity.</title>
        <authorList>
            <person name="Hanschen E.R."/>
            <person name="Marriage T.N."/>
            <person name="Ferris P.J."/>
            <person name="Hamaji T."/>
            <person name="Toyoda A."/>
            <person name="Fujiyama A."/>
            <person name="Neme R."/>
            <person name="Noguchi H."/>
            <person name="Minakuchi Y."/>
            <person name="Suzuki M."/>
            <person name="Kawai-Toyooka H."/>
            <person name="Smith D.R."/>
            <person name="Sparks H."/>
            <person name="Anderson J."/>
            <person name="Bakaric R."/>
            <person name="Luria V."/>
            <person name="Karger A."/>
            <person name="Kirschner M.W."/>
            <person name="Durand P.M."/>
            <person name="Michod R.E."/>
            <person name="Nozaki H."/>
            <person name="Olson B.J."/>
        </authorList>
    </citation>
    <scope>NUCLEOTIDE SEQUENCE [LARGE SCALE GENOMIC DNA]</scope>
    <source>
        <strain evidence="3">NIES-2863</strain>
    </source>
</reference>
<dbReference type="GO" id="GO:0071944">
    <property type="term" value="C:cell periphery"/>
    <property type="evidence" value="ECO:0007669"/>
    <property type="project" value="TreeGrafter"/>
</dbReference>